<dbReference type="InterPro" id="IPR051348">
    <property type="entry name" value="U-box_ubiquitin_ligases"/>
</dbReference>
<dbReference type="SUPFAM" id="SSF56112">
    <property type="entry name" value="Protein kinase-like (PK-like)"/>
    <property type="match status" value="1"/>
</dbReference>
<dbReference type="GO" id="GO:0061630">
    <property type="term" value="F:ubiquitin protein ligase activity"/>
    <property type="evidence" value="ECO:0007669"/>
    <property type="project" value="UniProtKB-EC"/>
</dbReference>
<dbReference type="Pfam" id="PF07714">
    <property type="entry name" value="PK_Tyr_Ser-Thr"/>
    <property type="match status" value="1"/>
</dbReference>
<dbReference type="PANTHER" id="PTHR45647:SF132">
    <property type="entry name" value="KINASE WITH ADENINE NUCLEOTIDE ALPHA HYDROLASES-LIKE DOMAIN-CONTAINING PROTEIN"/>
    <property type="match status" value="1"/>
</dbReference>
<evidence type="ECO:0000256" key="2">
    <source>
        <dbReference type="ARBA" id="ARBA00022527"/>
    </source>
</evidence>
<dbReference type="SMART" id="SM00220">
    <property type="entry name" value="S_TKc"/>
    <property type="match status" value="1"/>
</dbReference>
<feature type="coiled-coil region" evidence="10">
    <location>
        <begin position="216"/>
        <end position="261"/>
    </location>
</feature>
<protein>
    <submittedName>
        <fullName evidence="13">Kinase with adenine nucleotide alpha hydrolases-like domain-containing protein</fullName>
    </submittedName>
</protein>
<keyword evidence="7" id="KW-0067">ATP-binding</keyword>
<accession>A0A7J0FFB1</accession>
<keyword evidence="5 13" id="KW-0418">Kinase</keyword>
<keyword evidence="10" id="KW-0175">Coiled coil</keyword>
<dbReference type="InterPro" id="IPR001245">
    <property type="entry name" value="Ser-Thr/Tyr_kinase_cat_dom"/>
</dbReference>
<keyword evidence="3" id="KW-0808">Transferase</keyword>
<dbReference type="GO" id="GO:0016787">
    <property type="term" value="F:hydrolase activity"/>
    <property type="evidence" value="ECO:0007669"/>
    <property type="project" value="UniProtKB-KW"/>
</dbReference>
<evidence type="ECO:0000256" key="3">
    <source>
        <dbReference type="ARBA" id="ARBA00022679"/>
    </source>
</evidence>
<keyword evidence="14" id="KW-1185">Reference proteome</keyword>
<evidence type="ECO:0000259" key="12">
    <source>
        <dbReference type="PROSITE" id="PS50011"/>
    </source>
</evidence>
<proteinExistence type="predicted"/>
<evidence type="ECO:0000256" key="7">
    <source>
        <dbReference type="ARBA" id="ARBA00022840"/>
    </source>
</evidence>
<dbReference type="Proteomes" id="UP000585474">
    <property type="component" value="Unassembled WGS sequence"/>
</dbReference>
<comment type="catalytic activity">
    <reaction evidence="1">
        <text>S-ubiquitinyl-[E2 ubiquitin-conjugating enzyme]-L-cysteine + [acceptor protein]-L-lysine = [E2 ubiquitin-conjugating enzyme]-L-cysteine + N(6)-ubiquitinyl-[acceptor protein]-L-lysine.</text>
        <dbReference type="EC" id="2.3.2.27"/>
    </reaction>
</comment>
<evidence type="ECO:0000256" key="8">
    <source>
        <dbReference type="ARBA" id="ARBA00047899"/>
    </source>
</evidence>
<evidence type="ECO:0000256" key="1">
    <source>
        <dbReference type="ARBA" id="ARBA00000900"/>
    </source>
</evidence>
<gene>
    <name evidence="13" type="ORF">Acr_11g0016090</name>
</gene>
<name>A0A7J0FFB1_9ERIC</name>
<evidence type="ECO:0000256" key="4">
    <source>
        <dbReference type="ARBA" id="ARBA00022741"/>
    </source>
</evidence>
<keyword evidence="6" id="KW-0833">Ubl conjugation pathway</keyword>
<feature type="compositionally biased region" description="Polar residues" evidence="11">
    <location>
        <begin position="82"/>
        <end position="101"/>
    </location>
</feature>
<comment type="catalytic activity">
    <reaction evidence="8">
        <text>L-threonyl-[protein] + ATP = O-phospho-L-threonyl-[protein] + ADP + H(+)</text>
        <dbReference type="Rhea" id="RHEA:46608"/>
        <dbReference type="Rhea" id="RHEA-COMP:11060"/>
        <dbReference type="Rhea" id="RHEA-COMP:11605"/>
        <dbReference type="ChEBI" id="CHEBI:15378"/>
        <dbReference type="ChEBI" id="CHEBI:30013"/>
        <dbReference type="ChEBI" id="CHEBI:30616"/>
        <dbReference type="ChEBI" id="CHEBI:61977"/>
        <dbReference type="ChEBI" id="CHEBI:456216"/>
        <dbReference type="EC" id="2.7.11.1"/>
    </reaction>
</comment>
<feature type="region of interest" description="Disordered" evidence="11">
    <location>
        <begin position="82"/>
        <end position="118"/>
    </location>
</feature>
<comment type="catalytic activity">
    <reaction evidence="9">
        <text>L-seryl-[protein] + ATP = O-phospho-L-seryl-[protein] + ADP + H(+)</text>
        <dbReference type="Rhea" id="RHEA:17989"/>
        <dbReference type="Rhea" id="RHEA-COMP:9863"/>
        <dbReference type="Rhea" id="RHEA-COMP:11604"/>
        <dbReference type="ChEBI" id="CHEBI:15378"/>
        <dbReference type="ChEBI" id="CHEBI:29999"/>
        <dbReference type="ChEBI" id="CHEBI:30616"/>
        <dbReference type="ChEBI" id="CHEBI:83421"/>
        <dbReference type="ChEBI" id="CHEBI:456216"/>
        <dbReference type="EC" id="2.7.11.1"/>
    </reaction>
</comment>
<evidence type="ECO:0000256" key="9">
    <source>
        <dbReference type="ARBA" id="ARBA00048679"/>
    </source>
</evidence>
<dbReference type="InterPro" id="IPR008271">
    <property type="entry name" value="Ser/Thr_kinase_AS"/>
</dbReference>
<keyword evidence="2" id="KW-0723">Serine/threonine-protein kinase</keyword>
<evidence type="ECO:0000256" key="6">
    <source>
        <dbReference type="ARBA" id="ARBA00022786"/>
    </source>
</evidence>
<keyword evidence="13" id="KW-0378">Hydrolase</keyword>
<evidence type="ECO:0000313" key="14">
    <source>
        <dbReference type="Proteomes" id="UP000585474"/>
    </source>
</evidence>
<dbReference type="GO" id="GO:0004674">
    <property type="term" value="F:protein serine/threonine kinase activity"/>
    <property type="evidence" value="ECO:0007669"/>
    <property type="project" value="UniProtKB-KW"/>
</dbReference>
<evidence type="ECO:0000313" key="13">
    <source>
        <dbReference type="EMBL" id="GFY97303.1"/>
    </source>
</evidence>
<dbReference type="InterPro" id="IPR011009">
    <property type="entry name" value="Kinase-like_dom_sf"/>
</dbReference>
<reference evidence="13 14" key="1">
    <citation type="submission" date="2019-07" db="EMBL/GenBank/DDBJ databases">
        <title>De Novo Assembly of kiwifruit Actinidia rufa.</title>
        <authorList>
            <person name="Sugita-Konishi S."/>
            <person name="Sato K."/>
            <person name="Mori E."/>
            <person name="Abe Y."/>
            <person name="Kisaki G."/>
            <person name="Hamano K."/>
            <person name="Suezawa K."/>
            <person name="Otani M."/>
            <person name="Fukuda T."/>
            <person name="Manabe T."/>
            <person name="Gomi K."/>
            <person name="Tabuchi M."/>
            <person name="Akimitsu K."/>
            <person name="Kataoka I."/>
        </authorList>
    </citation>
    <scope>NUCLEOTIDE SEQUENCE [LARGE SCALE GENOMIC DNA]</scope>
    <source>
        <strain evidence="14">cv. Fuchu</strain>
    </source>
</reference>
<dbReference type="InterPro" id="IPR000719">
    <property type="entry name" value="Prot_kinase_dom"/>
</dbReference>
<keyword evidence="4" id="KW-0547">Nucleotide-binding</keyword>
<dbReference type="FunFam" id="1.10.510.10:FF:001023">
    <property type="entry name" value="Os07g0541700 protein"/>
    <property type="match status" value="1"/>
</dbReference>
<dbReference type="PROSITE" id="PS50011">
    <property type="entry name" value="PROTEIN_KINASE_DOM"/>
    <property type="match status" value="1"/>
</dbReference>
<feature type="domain" description="Protein kinase" evidence="12">
    <location>
        <begin position="205"/>
        <end position="509"/>
    </location>
</feature>
<dbReference type="OrthoDB" id="4062651at2759"/>
<dbReference type="PROSITE" id="PS00108">
    <property type="entry name" value="PROTEIN_KINASE_ST"/>
    <property type="match status" value="1"/>
</dbReference>
<dbReference type="AlphaFoldDB" id="A0A7J0FFB1"/>
<evidence type="ECO:0000256" key="11">
    <source>
        <dbReference type="SAM" id="MobiDB-lite"/>
    </source>
</evidence>
<dbReference type="GO" id="GO:0005524">
    <property type="term" value="F:ATP binding"/>
    <property type="evidence" value="ECO:0007669"/>
    <property type="project" value="UniProtKB-KW"/>
</dbReference>
<comment type="caution">
    <text evidence="13">The sequence shown here is derived from an EMBL/GenBank/DDBJ whole genome shotgun (WGS) entry which is preliminary data.</text>
</comment>
<sequence length="509" mass="56490">MQSQAATLDSRSRLSFSVKGAAERTPPRANHVICKIRTNPSSELQLKNWNIFFGPGLPFSRGRGFDGKLWGELPEPDIDISVVSSSGRQSTDGRTSVSSFYDNMESAGGGPSSLTSSERSFGSLRLGAKWTDVNSLSEYSSFSVESGRTSCSYQGLDEVEAEMRRLKLELKQTMDLYSTDCKEALTAKQKAVELHQWQLEEERRLEEAQLTEEAALAIVEEEKAKYREAVEAAEAAQKIAEREAQRRINAEMKILREAEEKVLRPDAAQGRKQFQREVEILCCMRHPNMVLLLGACPEYGCLVYEYISNGSLEDRLFRRGNTPALSWQLRFRIAAEIAKGLLFLHQTKPEPLVHCDLKPANILLDHNYVSKISDIGLARLVPLSVADNVTQYRMTSTAGTFLGTFAEMLDPTVPDWPVEEALCLANEAVQCAELSRKDRPDLGKAVLTELNRLRELADKNMTHFFLGGSAGPSPNHSHVPITQDVMSDPVLVHSGCESSKSHSSSSSSD</sequence>
<organism evidence="13 14">
    <name type="scientific">Actinidia rufa</name>
    <dbReference type="NCBI Taxonomy" id="165716"/>
    <lineage>
        <taxon>Eukaryota</taxon>
        <taxon>Viridiplantae</taxon>
        <taxon>Streptophyta</taxon>
        <taxon>Embryophyta</taxon>
        <taxon>Tracheophyta</taxon>
        <taxon>Spermatophyta</taxon>
        <taxon>Magnoliopsida</taxon>
        <taxon>eudicotyledons</taxon>
        <taxon>Gunneridae</taxon>
        <taxon>Pentapetalae</taxon>
        <taxon>asterids</taxon>
        <taxon>Ericales</taxon>
        <taxon>Actinidiaceae</taxon>
        <taxon>Actinidia</taxon>
    </lineage>
</organism>
<dbReference type="EMBL" id="BJWL01000011">
    <property type="protein sequence ID" value="GFY97303.1"/>
    <property type="molecule type" value="Genomic_DNA"/>
</dbReference>
<dbReference type="Gene3D" id="1.10.510.10">
    <property type="entry name" value="Transferase(Phosphotransferase) domain 1"/>
    <property type="match status" value="1"/>
</dbReference>
<evidence type="ECO:0000256" key="10">
    <source>
        <dbReference type="SAM" id="Coils"/>
    </source>
</evidence>
<evidence type="ECO:0000256" key="5">
    <source>
        <dbReference type="ARBA" id="ARBA00022777"/>
    </source>
</evidence>
<dbReference type="PANTHER" id="PTHR45647">
    <property type="entry name" value="OS02G0152300 PROTEIN"/>
    <property type="match status" value="1"/>
</dbReference>